<feature type="transmembrane region" description="Helical" evidence="1">
    <location>
        <begin position="12"/>
        <end position="34"/>
    </location>
</feature>
<feature type="transmembrane region" description="Helical" evidence="1">
    <location>
        <begin position="138"/>
        <end position="163"/>
    </location>
</feature>
<evidence type="ECO:0000256" key="1">
    <source>
        <dbReference type="SAM" id="Phobius"/>
    </source>
</evidence>
<organism evidence="2 3">
    <name type="scientific">Vibrio halioticoli NBRC 102217</name>
    <dbReference type="NCBI Taxonomy" id="1219072"/>
    <lineage>
        <taxon>Bacteria</taxon>
        <taxon>Pseudomonadati</taxon>
        <taxon>Pseudomonadota</taxon>
        <taxon>Gammaproteobacteria</taxon>
        <taxon>Vibrionales</taxon>
        <taxon>Vibrionaceae</taxon>
        <taxon>Vibrio</taxon>
    </lineage>
</organism>
<keyword evidence="1" id="KW-1133">Transmembrane helix</keyword>
<keyword evidence="1" id="KW-0472">Membrane</keyword>
<gene>
    <name evidence="2" type="ORF">VHA01S_008_00880</name>
</gene>
<evidence type="ECO:0000313" key="2">
    <source>
        <dbReference type="EMBL" id="GAD88693.1"/>
    </source>
</evidence>
<dbReference type="Proteomes" id="UP000017800">
    <property type="component" value="Unassembled WGS sequence"/>
</dbReference>
<comment type="caution">
    <text evidence="2">The sequence shown here is derived from an EMBL/GenBank/DDBJ whole genome shotgun (WGS) entry which is preliminary data.</text>
</comment>
<dbReference type="RefSeq" id="WP_023403076.1">
    <property type="nucleotide sequence ID" value="NZ_BAUJ01000008.1"/>
</dbReference>
<dbReference type="EMBL" id="BAUJ01000008">
    <property type="protein sequence ID" value="GAD88693.1"/>
    <property type="molecule type" value="Genomic_DNA"/>
</dbReference>
<reference evidence="2 3" key="1">
    <citation type="submission" date="2013-11" db="EMBL/GenBank/DDBJ databases">
        <title>Whole genome shotgun sequence of Vibrio halioticoli NBRC 102217.</title>
        <authorList>
            <person name="Isaki S."/>
            <person name="Kimura A."/>
            <person name="Ohji S."/>
            <person name="Hosoyama A."/>
            <person name="Fujita N."/>
            <person name="Hashimoto M."/>
            <person name="Hosoyama Y."/>
            <person name="Yamazoe A."/>
        </authorList>
    </citation>
    <scope>NUCLEOTIDE SEQUENCE [LARGE SCALE GENOMIC DNA]</scope>
    <source>
        <strain evidence="2 3">NBRC 102217</strain>
    </source>
</reference>
<proteinExistence type="predicted"/>
<feature type="transmembrane region" description="Helical" evidence="1">
    <location>
        <begin position="73"/>
        <end position="92"/>
    </location>
</feature>
<protein>
    <submittedName>
        <fullName evidence="2">Uncharacterized protein</fullName>
    </submittedName>
</protein>
<sequence>MKTISINSKNLARATFVWLGIFTVYEIVDSLMWMTQTSTMFLAHPALGKFSGYDAAMMGDGSLQRLPIIVGKWIGMAKFFLTGALLTVLMFGNNKARGFLFAWNFICLMIMSAALYPTLDHIAVQYPEDFSNGFSKMWTLETLVGVFSGIFCVVAIASEVLALQEK</sequence>
<name>V5FBL1_9VIBR</name>
<accession>V5FBL1</accession>
<feature type="transmembrane region" description="Helical" evidence="1">
    <location>
        <begin position="99"/>
        <end position="118"/>
    </location>
</feature>
<evidence type="ECO:0000313" key="3">
    <source>
        <dbReference type="Proteomes" id="UP000017800"/>
    </source>
</evidence>
<keyword evidence="1" id="KW-0812">Transmembrane</keyword>
<keyword evidence="3" id="KW-1185">Reference proteome</keyword>
<dbReference type="AlphaFoldDB" id="V5FBL1"/>